<name>A0ABY6HUM7_9ARCH</name>
<keyword evidence="2" id="KW-1185">Reference proteome</keyword>
<dbReference type="EMBL" id="CP104013">
    <property type="protein sequence ID" value="UYP46249.1"/>
    <property type="molecule type" value="Genomic_DNA"/>
</dbReference>
<proteinExistence type="predicted"/>
<reference evidence="1" key="1">
    <citation type="submission" date="2022-09" db="EMBL/GenBank/DDBJ databases">
        <title>Actin cytoskeleton and complex cell architecture in an #Asgard archaeon.</title>
        <authorList>
            <person name="Ponce Toledo R.I."/>
            <person name="Schleper C."/>
            <person name="Rodrigues Oliveira T."/>
            <person name="Wollweber F."/>
            <person name="Xu J."/>
            <person name="Rittmann S."/>
            <person name="Klingl A."/>
            <person name="Pilhofer M."/>
        </authorList>
    </citation>
    <scope>NUCLEOTIDE SEQUENCE</scope>
    <source>
        <strain evidence="1">B-35</strain>
    </source>
</reference>
<evidence type="ECO:0000313" key="1">
    <source>
        <dbReference type="EMBL" id="UYP46249.1"/>
    </source>
</evidence>
<sequence length="225" mass="26079">MGGKPNQKTPSKVFTIRIDELTLAELEMIKNIQSVKSTGKLIKQAINTYIAMNPYNPERPNPKLIMSYNIFKPLMDLASDDVLREMAQISYDNGVSDTKNIQQELLRSGLKYEHTFKDEVEQVIHVLDFVLKPQGQNWFYNASYQLKNDQFFIKGEHALGKNFSIFIKYLLQNYLKEANMELIQEDYSEIQRIQKNIKGIPTNTIINGVSFFFQQKTTQNAEPIE</sequence>
<evidence type="ECO:0000313" key="2">
    <source>
        <dbReference type="Proteomes" id="UP001208689"/>
    </source>
</evidence>
<protein>
    <recommendedName>
        <fullName evidence="3">Ribbon-helix-helix protein CopG domain-containing protein</fullName>
    </recommendedName>
</protein>
<organism evidence="1 2">
    <name type="scientific">Candidatus Lokiarchaeum ossiferum</name>
    <dbReference type="NCBI Taxonomy" id="2951803"/>
    <lineage>
        <taxon>Archaea</taxon>
        <taxon>Promethearchaeati</taxon>
        <taxon>Promethearchaeota</taxon>
        <taxon>Promethearchaeia</taxon>
        <taxon>Promethearchaeales</taxon>
        <taxon>Promethearchaeaceae</taxon>
        <taxon>Candidatus Lokiarchaeum</taxon>
    </lineage>
</organism>
<accession>A0ABY6HUM7</accession>
<dbReference type="Proteomes" id="UP001208689">
    <property type="component" value="Chromosome"/>
</dbReference>
<evidence type="ECO:0008006" key="3">
    <source>
        <dbReference type="Google" id="ProtNLM"/>
    </source>
</evidence>
<gene>
    <name evidence="1" type="ORF">NEF87_002534</name>
</gene>